<dbReference type="EMBL" id="CP034208">
    <property type="protein sequence ID" value="QBZ62348.1"/>
    <property type="molecule type" value="Genomic_DNA"/>
</dbReference>
<evidence type="ECO:0000313" key="4">
    <source>
        <dbReference type="Proteomes" id="UP000294847"/>
    </source>
</evidence>
<accession>A0A4V1C769</accession>
<evidence type="ECO:0000313" key="3">
    <source>
        <dbReference type="EMBL" id="QBZ62348.1"/>
    </source>
</evidence>
<organism evidence="3 4">
    <name type="scientific">Pyricularia oryzae</name>
    <name type="common">Rice blast fungus</name>
    <name type="synonym">Magnaporthe oryzae</name>
    <dbReference type="NCBI Taxonomy" id="318829"/>
    <lineage>
        <taxon>Eukaryota</taxon>
        <taxon>Fungi</taxon>
        <taxon>Dikarya</taxon>
        <taxon>Ascomycota</taxon>
        <taxon>Pezizomycotina</taxon>
        <taxon>Sordariomycetes</taxon>
        <taxon>Sordariomycetidae</taxon>
        <taxon>Magnaporthales</taxon>
        <taxon>Pyriculariaceae</taxon>
        <taxon>Pyricularia</taxon>
    </lineage>
</organism>
<evidence type="ECO:0000256" key="1">
    <source>
        <dbReference type="SAM" id="MobiDB-lite"/>
    </source>
</evidence>
<reference evidence="3 4" key="1">
    <citation type="journal article" date="2019" name="Mol. Biol. Evol.">
        <title>Blast fungal genomes show frequent chromosomal changes, gene gains and losses, and effector gene turnover.</title>
        <authorList>
            <person name="Gomez Luciano L.B."/>
            <person name="Jason Tsai I."/>
            <person name="Chuma I."/>
            <person name="Tosa Y."/>
            <person name="Chen Y.H."/>
            <person name="Li J.Y."/>
            <person name="Li M.Y."/>
            <person name="Jade Lu M.Y."/>
            <person name="Nakayashiki H."/>
            <person name="Li W.H."/>
        </authorList>
    </citation>
    <scope>NUCLEOTIDE SEQUENCE [LARGE SCALE GENOMIC DNA]</scope>
    <source>
        <strain evidence="3">MZ5-1-6</strain>
    </source>
</reference>
<keyword evidence="2" id="KW-0732">Signal</keyword>
<protein>
    <submittedName>
        <fullName evidence="3">Uncharacterized protein</fullName>
    </submittedName>
</protein>
<feature type="compositionally biased region" description="Polar residues" evidence="1">
    <location>
        <begin position="94"/>
        <end position="103"/>
    </location>
</feature>
<dbReference type="Proteomes" id="UP000294847">
    <property type="component" value="Chromosome 5"/>
</dbReference>
<feature type="chain" id="PRO_5020481719" evidence="2">
    <location>
        <begin position="17"/>
        <end position="131"/>
    </location>
</feature>
<sequence>MKASILFMTLPTAAIAAVVQHDPPQTWTAETLPIASDAPQPLVVKEGEERGLALIQLLERIWNSLRFISEHTPRTRHDWASKFSEVVAHEKEISQSPLQQAPGTSEPMDSPWWDGCPFSPDPLPGKLHVVS</sequence>
<evidence type="ECO:0000256" key="2">
    <source>
        <dbReference type="SAM" id="SignalP"/>
    </source>
</evidence>
<proteinExistence type="predicted"/>
<feature type="signal peptide" evidence="2">
    <location>
        <begin position="1"/>
        <end position="16"/>
    </location>
</feature>
<gene>
    <name evidence="3" type="ORF">PoMZ_11227</name>
</gene>
<feature type="region of interest" description="Disordered" evidence="1">
    <location>
        <begin position="91"/>
        <end position="131"/>
    </location>
</feature>
<name>A0A4V1C769_PYROR</name>
<dbReference type="AlphaFoldDB" id="A0A4V1C769"/>